<reference evidence="2" key="1">
    <citation type="submission" date="2024-07" db="EMBL/GenBank/DDBJ databases">
        <title>Complete genome sequences of cellulolytic bacteria, Kitasatospora sp. CMC57 and Streptomyces sp. CMC78, isolated from Japanese agricultural soil.</title>
        <authorList>
            <person name="Hashimoto T."/>
            <person name="Ito M."/>
            <person name="Iwamoto M."/>
            <person name="Fukahori D."/>
            <person name="Shoda T."/>
            <person name="Sakoda M."/>
            <person name="Morohoshi T."/>
            <person name="Mitsuboshi M."/>
            <person name="Nishizawa T."/>
        </authorList>
    </citation>
    <scope>NUCLEOTIDE SEQUENCE</scope>
    <source>
        <strain evidence="2">CMC57</strain>
    </source>
</reference>
<name>A0AB33K2U6_9ACTN</name>
<accession>A0AB33K2U6</accession>
<evidence type="ECO:0000313" key="2">
    <source>
        <dbReference type="EMBL" id="BFP49879.1"/>
    </source>
</evidence>
<keyword evidence="1" id="KW-1133">Transmembrane helix</keyword>
<feature type="transmembrane region" description="Helical" evidence="1">
    <location>
        <begin position="28"/>
        <end position="46"/>
    </location>
</feature>
<evidence type="ECO:0000256" key="1">
    <source>
        <dbReference type="SAM" id="Phobius"/>
    </source>
</evidence>
<feature type="transmembrane region" description="Helical" evidence="1">
    <location>
        <begin position="157"/>
        <end position="178"/>
    </location>
</feature>
<feature type="transmembrane region" description="Helical" evidence="1">
    <location>
        <begin position="58"/>
        <end position="80"/>
    </location>
</feature>
<dbReference type="AlphaFoldDB" id="A0AB33K2U6"/>
<protein>
    <recommendedName>
        <fullName evidence="3">Integral membrane protein</fullName>
    </recommendedName>
</protein>
<proteinExistence type="predicted"/>
<evidence type="ECO:0008006" key="3">
    <source>
        <dbReference type="Google" id="ProtNLM"/>
    </source>
</evidence>
<organism evidence="2">
    <name type="scientific">Kitasatospora sp. CMC57</name>
    <dbReference type="NCBI Taxonomy" id="3231513"/>
    <lineage>
        <taxon>Bacteria</taxon>
        <taxon>Bacillati</taxon>
        <taxon>Actinomycetota</taxon>
        <taxon>Actinomycetes</taxon>
        <taxon>Kitasatosporales</taxon>
        <taxon>Streptomycetaceae</taxon>
        <taxon>Kitasatospora</taxon>
    </lineage>
</organism>
<keyword evidence="1" id="KW-0472">Membrane</keyword>
<feature type="transmembrane region" description="Helical" evidence="1">
    <location>
        <begin position="101"/>
        <end position="120"/>
    </location>
</feature>
<dbReference type="EMBL" id="AP035881">
    <property type="protein sequence ID" value="BFP49879.1"/>
    <property type="molecule type" value="Genomic_DNA"/>
</dbReference>
<sequence length="180" mass="19363">MRRLYGGLMNHVIPWHRLRRDRRTRSRVDYAAVVYGSLLAASVIAASSTTSDFPRVEVVVLMLVTGLVFWMAHSYARLVGERSVGQRLGWSEVREAGRRERPIVEAAVLPAAVVALSPVLGLGLTATAWLALSVAVAQQVGWAYVGALHATSSRRVATIEGAINLVMGLVIVAAKAALGH</sequence>
<keyword evidence="1" id="KW-0812">Transmembrane</keyword>
<gene>
    <name evidence="2" type="ORF">KCMC57_62470</name>
</gene>